<evidence type="ECO:0000256" key="3">
    <source>
        <dbReference type="ARBA" id="ARBA00023199"/>
    </source>
</evidence>
<dbReference type="PROSITE" id="PS50173">
    <property type="entry name" value="UMUC"/>
    <property type="match status" value="1"/>
</dbReference>
<dbReference type="GO" id="GO:0006281">
    <property type="term" value="P:DNA repair"/>
    <property type="evidence" value="ECO:0007669"/>
    <property type="project" value="UniProtKB-KW"/>
</dbReference>
<evidence type="ECO:0000256" key="5">
    <source>
        <dbReference type="ARBA" id="ARBA00023236"/>
    </source>
</evidence>
<dbReference type="Proteomes" id="UP000274511">
    <property type="component" value="Unassembled WGS sequence"/>
</dbReference>
<dbReference type="SUPFAM" id="SSF56672">
    <property type="entry name" value="DNA/RNA polymerases"/>
    <property type="match status" value="1"/>
</dbReference>
<proteinExistence type="inferred from homology"/>
<name>A0A3N0ULY9_9GAMM</name>
<keyword evidence="3" id="KW-0741">SOS mutagenesis</keyword>
<comment type="similarity">
    <text evidence="1">Belongs to the DNA polymerase type-Y family.</text>
</comment>
<dbReference type="Gene3D" id="3.30.70.270">
    <property type="match status" value="1"/>
</dbReference>
<dbReference type="Gene3D" id="3.30.1490.100">
    <property type="entry name" value="DNA polymerase, Y-family, little finger domain"/>
    <property type="match status" value="1"/>
</dbReference>
<sequence length="422" mass="47498">MFALADVNAFYASCETVFRPDLKGKPVVVLSNNDGCVIARNAEAKRLGIPMAMPYFQMRQRLREQQVTVFTSNYALYADLSARVMTTLEALAPRVEVYSIDEAWMDISGIDVTLSFEQFGRQVREAVHAATGLTVGVGMAKTKTLAKLCNHAAKRYPATGGVVALTHPVRLQKLMSLTPVEDVWGVGRRTMRRLHTLGITTALDLARSPTSFIRKHFSVVMERTVRELRGEPCIEFEEETPTKEHIVCSRSFGVRITRLEDMHQAVCRYAERAAEKLRAEKQLCRQVAIFIRSSPHAHNEIYYANSASEQLLSATQDTRDIMAAAVRGLERIWKEGPRYMKAGVMLNDFSPLHRTQLHLFDDNPPRPNSTALMNVIDTINHAGSSKVWFAGQGISPTWQMKREMLSPAYTTRWNELPIAKIA</sequence>
<dbReference type="InterPro" id="IPR025188">
    <property type="entry name" value="DUF4113"/>
</dbReference>
<evidence type="ECO:0000256" key="4">
    <source>
        <dbReference type="ARBA" id="ARBA00023204"/>
    </source>
</evidence>
<dbReference type="SUPFAM" id="SSF100879">
    <property type="entry name" value="Lesion bypass DNA polymerase (Y-family), little finger domain"/>
    <property type="match status" value="1"/>
</dbReference>
<evidence type="ECO:0000259" key="6">
    <source>
        <dbReference type="PROSITE" id="PS50173"/>
    </source>
</evidence>
<dbReference type="GO" id="GO:0005829">
    <property type="term" value="C:cytosol"/>
    <property type="evidence" value="ECO:0007669"/>
    <property type="project" value="TreeGrafter"/>
</dbReference>
<dbReference type="NCBIfam" id="NF002955">
    <property type="entry name" value="PRK03609.1"/>
    <property type="match status" value="1"/>
</dbReference>
<evidence type="ECO:0000313" key="7">
    <source>
        <dbReference type="EMBL" id="ROH81211.1"/>
    </source>
</evidence>
<evidence type="ECO:0000313" key="8">
    <source>
        <dbReference type="Proteomes" id="UP000274511"/>
    </source>
</evidence>
<dbReference type="Pfam" id="PF00817">
    <property type="entry name" value="IMS"/>
    <property type="match status" value="1"/>
</dbReference>
<keyword evidence="2" id="KW-0227">DNA damage</keyword>
<dbReference type="OrthoDB" id="9808813at2"/>
<comment type="caution">
    <text evidence="7">The sequence shown here is derived from an EMBL/GenBank/DDBJ whole genome shotgun (WGS) entry which is preliminary data.</text>
</comment>
<dbReference type="GO" id="GO:0009432">
    <property type="term" value="P:SOS response"/>
    <property type="evidence" value="ECO:0007669"/>
    <property type="project" value="UniProtKB-KW"/>
</dbReference>
<dbReference type="GO" id="GO:0042276">
    <property type="term" value="P:error-prone translesion synthesis"/>
    <property type="evidence" value="ECO:0007669"/>
    <property type="project" value="TreeGrafter"/>
</dbReference>
<dbReference type="InterPro" id="IPR024728">
    <property type="entry name" value="PolY_HhH_motif"/>
</dbReference>
<evidence type="ECO:0000256" key="2">
    <source>
        <dbReference type="ARBA" id="ARBA00022763"/>
    </source>
</evidence>
<keyword evidence="4" id="KW-0234">DNA repair</keyword>
<dbReference type="PANTHER" id="PTHR11076:SF34">
    <property type="entry name" value="PROTEIN UMUC"/>
    <property type="match status" value="1"/>
</dbReference>
<dbReference type="AlphaFoldDB" id="A0A3N0ULY9"/>
<dbReference type="InterPro" id="IPR036775">
    <property type="entry name" value="DNA_pol_Y-fam_lit_finger_sf"/>
</dbReference>
<feature type="domain" description="UmuC" evidence="6">
    <location>
        <begin position="2"/>
        <end position="187"/>
    </location>
</feature>
<dbReference type="STRING" id="1172565.AU508_12325"/>
<dbReference type="RefSeq" id="WP_085685387.1">
    <property type="nucleotide sequence ID" value="NZ_CP065534.1"/>
</dbReference>
<keyword evidence="7" id="KW-0808">Transferase</keyword>
<evidence type="ECO:0000256" key="1">
    <source>
        <dbReference type="ARBA" id="ARBA00010945"/>
    </source>
</evidence>
<dbReference type="GO" id="GO:0003684">
    <property type="term" value="F:damaged DNA binding"/>
    <property type="evidence" value="ECO:0007669"/>
    <property type="project" value="InterPro"/>
</dbReference>
<dbReference type="Gene3D" id="1.10.150.20">
    <property type="entry name" value="5' to 3' exonuclease, C-terminal subdomain"/>
    <property type="match status" value="1"/>
</dbReference>
<dbReference type="PANTHER" id="PTHR11076">
    <property type="entry name" value="DNA REPAIR POLYMERASE UMUC / TRANSFERASE FAMILY MEMBER"/>
    <property type="match status" value="1"/>
</dbReference>
<organism evidence="7 8">
    <name type="scientific">Lonsdalea populi</name>
    <dbReference type="NCBI Taxonomy" id="1172565"/>
    <lineage>
        <taxon>Bacteria</taxon>
        <taxon>Pseudomonadati</taxon>
        <taxon>Pseudomonadota</taxon>
        <taxon>Gammaproteobacteria</taxon>
        <taxon>Enterobacterales</taxon>
        <taxon>Pectobacteriaceae</taxon>
        <taxon>Lonsdalea</taxon>
    </lineage>
</organism>
<keyword evidence="5" id="KW-0742">SOS response</keyword>
<dbReference type="Gene3D" id="3.40.1170.60">
    <property type="match status" value="1"/>
</dbReference>
<dbReference type="GO" id="GO:0003887">
    <property type="term" value="F:DNA-directed DNA polymerase activity"/>
    <property type="evidence" value="ECO:0007669"/>
    <property type="project" value="UniProtKB-EC"/>
</dbReference>
<protein>
    <submittedName>
        <fullName evidence="7">Translesion error-prone DNA polymerase V subunit UmuC</fullName>
        <ecNumber evidence="7">2.7.7.7</ecNumber>
    </submittedName>
</protein>
<dbReference type="EC" id="2.7.7.7" evidence="7"/>
<keyword evidence="7" id="KW-0548">Nucleotidyltransferase</keyword>
<dbReference type="InterPro" id="IPR043502">
    <property type="entry name" value="DNA/RNA_pol_sf"/>
</dbReference>
<dbReference type="Pfam" id="PF11798">
    <property type="entry name" value="IMS_HHH"/>
    <property type="match status" value="1"/>
</dbReference>
<dbReference type="GeneID" id="61121642"/>
<dbReference type="InterPro" id="IPR001126">
    <property type="entry name" value="UmuC"/>
</dbReference>
<dbReference type="Pfam" id="PF13438">
    <property type="entry name" value="DUF4113"/>
    <property type="match status" value="1"/>
</dbReference>
<dbReference type="InterPro" id="IPR017961">
    <property type="entry name" value="DNA_pol_Y-fam_little_finger"/>
</dbReference>
<reference evidence="7 8" key="1">
    <citation type="submission" date="2018-10" db="EMBL/GenBank/DDBJ databases">
        <title>New species genome.</title>
        <authorList>
            <person name="Li Y."/>
        </authorList>
    </citation>
    <scope>NUCLEOTIDE SEQUENCE [LARGE SCALE GENOMIC DNA]</scope>
    <source>
        <strain evidence="7 8">L6_4B</strain>
    </source>
</reference>
<dbReference type="EMBL" id="RJUJ01000006">
    <property type="protein sequence ID" value="ROH81211.1"/>
    <property type="molecule type" value="Genomic_DNA"/>
</dbReference>
<gene>
    <name evidence="7" type="primary">umuC</name>
    <name evidence="7" type="ORF">EC392_07250</name>
</gene>
<dbReference type="InterPro" id="IPR043128">
    <property type="entry name" value="Rev_trsase/Diguanyl_cyclase"/>
</dbReference>
<dbReference type="CDD" id="cd01700">
    <property type="entry name" value="PolY_Pol_V_umuC"/>
    <property type="match status" value="1"/>
</dbReference>
<dbReference type="InterPro" id="IPR050116">
    <property type="entry name" value="DNA_polymerase-Y"/>
</dbReference>
<dbReference type="Pfam" id="PF11799">
    <property type="entry name" value="IMS_C"/>
    <property type="match status" value="1"/>
</dbReference>
<accession>A0A3N0ULY9</accession>